<protein>
    <recommendedName>
        <fullName evidence="4">Late embryogenesis abundant protein LEA-2 subgroup domain-containing protein</fullName>
    </recommendedName>
</protein>
<dbReference type="AlphaFoldDB" id="A0A4V4HH94"/>
<organism evidence="2 3">
    <name type="scientific">Dendrothele bispora (strain CBS 962.96)</name>
    <dbReference type="NCBI Taxonomy" id="1314807"/>
    <lineage>
        <taxon>Eukaryota</taxon>
        <taxon>Fungi</taxon>
        <taxon>Dikarya</taxon>
        <taxon>Basidiomycota</taxon>
        <taxon>Agaricomycotina</taxon>
        <taxon>Agaricomycetes</taxon>
        <taxon>Agaricomycetidae</taxon>
        <taxon>Agaricales</taxon>
        <taxon>Agaricales incertae sedis</taxon>
        <taxon>Dendrothele</taxon>
    </lineage>
</organism>
<keyword evidence="3" id="KW-1185">Reference proteome</keyword>
<proteinExistence type="predicted"/>
<feature type="region of interest" description="Disordered" evidence="1">
    <location>
        <begin position="1"/>
        <end position="113"/>
    </location>
</feature>
<evidence type="ECO:0008006" key="4">
    <source>
        <dbReference type="Google" id="ProtNLM"/>
    </source>
</evidence>
<evidence type="ECO:0000313" key="2">
    <source>
        <dbReference type="EMBL" id="THV01876.1"/>
    </source>
</evidence>
<gene>
    <name evidence="2" type="ORF">K435DRAFT_836693</name>
</gene>
<evidence type="ECO:0000256" key="1">
    <source>
        <dbReference type="SAM" id="MobiDB-lite"/>
    </source>
</evidence>
<dbReference type="Proteomes" id="UP000297245">
    <property type="component" value="Unassembled WGS sequence"/>
</dbReference>
<evidence type="ECO:0000313" key="3">
    <source>
        <dbReference type="Proteomes" id="UP000297245"/>
    </source>
</evidence>
<dbReference type="Gene3D" id="2.60.40.1820">
    <property type="match status" value="1"/>
</dbReference>
<accession>A0A4V4HH94</accession>
<feature type="compositionally biased region" description="Low complexity" evidence="1">
    <location>
        <begin position="1"/>
        <end position="20"/>
    </location>
</feature>
<dbReference type="OrthoDB" id="20273at2759"/>
<reference evidence="2 3" key="1">
    <citation type="journal article" date="2019" name="Nat. Ecol. Evol.">
        <title>Megaphylogeny resolves global patterns of mushroom evolution.</title>
        <authorList>
            <person name="Varga T."/>
            <person name="Krizsan K."/>
            <person name="Foldi C."/>
            <person name="Dima B."/>
            <person name="Sanchez-Garcia M."/>
            <person name="Sanchez-Ramirez S."/>
            <person name="Szollosi G.J."/>
            <person name="Szarkandi J.G."/>
            <person name="Papp V."/>
            <person name="Albert L."/>
            <person name="Andreopoulos W."/>
            <person name="Angelini C."/>
            <person name="Antonin V."/>
            <person name="Barry K.W."/>
            <person name="Bougher N.L."/>
            <person name="Buchanan P."/>
            <person name="Buyck B."/>
            <person name="Bense V."/>
            <person name="Catcheside P."/>
            <person name="Chovatia M."/>
            <person name="Cooper J."/>
            <person name="Damon W."/>
            <person name="Desjardin D."/>
            <person name="Finy P."/>
            <person name="Geml J."/>
            <person name="Haridas S."/>
            <person name="Hughes K."/>
            <person name="Justo A."/>
            <person name="Karasinski D."/>
            <person name="Kautmanova I."/>
            <person name="Kiss B."/>
            <person name="Kocsube S."/>
            <person name="Kotiranta H."/>
            <person name="LaButti K.M."/>
            <person name="Lechner B.E."/>
            <person name="Liimatainen K."/>
            <person name="Lipzen A."/>
            <person name="Lukacs Z."/>
            <person name="Mihaltcheva S."/>
            <person name="Morgado L.N."/>
            <person name="Niskanen T."/>
            <person name="Noordeloos M.E."/>
            <person name="Ohm R.A."/>
            <person name="Ortiz-Santana B."/>
            <person name="Ovrebo C."/>
            <person name="Racz N."/>
            <person name="Riley R."/>
            <person name="Savchenko A."/>
            <person name="Shiryaev A."/>
            <person name="Soop K."/>
            <person name="Spirin V."/>
            <person name="Szebenyi C."/>
            <person name="Tomsovsky M."/>
            <person name="Tulloss R.E."/>
            <person name="Uehling J."/>
            <person name="Grigoriev I.V."/>
            <person name="Vagvolgyi C."/>
            <person name="Papp T."/>
            <person name="Martin F.M."/>
            <person name="Miettinen O."/>
            <person name="Hibbett D.S."/>
            <person name="Nagy L.G."/>
        </authorList>
    </citation>
    <scope>NUCLEOTIDE SEQUENCE [LARGE SCALE GENOMIC DNA]</scope>
    <source>
        <strain evidence="2 3">CBS 962.96</strain>
    </source>
</reference>
<name>A0A4V4HH94_DENBC</name>
<dbReference type="EMBL" id="ML179083">
    <property type="protein sequence ID" value="THV01876.1"/>
    <property type="molecule type" value="Genomic_DNA"/>
</dbReference>
<sequence>MSYNDPYQYQSGQHSHQQPGYEFNPYSPTNNGGGAYSNNQPHSYPQSPPYPGSPPSSSSPFPPAAPGAGLGHAPSKSLSGPFAPYTDDPNPFGSPQDARHRRSGSRSQNPNVYYAAGDNSFKDIKDYRAHYQGNLWTGGSRFGCFGSIVAGLALWLRPPSVLIGNPFVNSTQGLAITGQNLVIPLGLNISVDNPTYASVKIQDLTVDLTYPITNNPSIGNGTVDNVNLHSDAQTNFTLPIDLEASIDSSGLGVIEDIVQKCNLLGGGGSGGQLSVDAAIHIKLRALSVPVKFTISRTLDFGCPSFPQEVIDVIQSIIGAVSNLGTRTSKREEF</sequence>